<dbReference type="InterPro" id="IPR001509">
    <property type="entry name" value="Epimerase_deHydtase"/>
</dbReference>
<comment type="caution">
    <text evidence="2">The sequence shown here is derived from an EMBL/GenBank/DDBJ whole genome shotgun (WGS) entry which is preliminary data.</text>
</comment>
<feature type="domain" description="NAD-dependent epimerase/dehydratase" evidence="1">
    <location>
        <begin position="2"/>
        <end position="82"/>
    </location>
</feature>
<protein>
    <submittedName>
        <fullName evidence="2">NAD-dependent epimerase/dehydratase family protein</fullName>
    </submittedName>
</protein>
<name>A0ABU8GXI1_9ACTN</name>
<dbReference type="EMBL" id="JBBAYM010000362">
    <property type="protein sequence ID" value="MEI5617229.1"/>
    <property type="molecule type" value="Genomic_DNA"/>
</dbReference>
<sequence>MQPVDAYGIAKNAALTLVMHFCRLHALNWYWLRVFSVFGENEKSTWLIPSIIQKIGQGDKQLAFTTATQQYAYLYIQDFVKA</sequence>
<dbReference type="InterPro" id="IPR036291">
    <property type="entry name" value="NAD(P)-bd_dom_sf"/>
</dbReference>
<dbReference type="Proteomes" id="UP001365781">
    <property type="component" value="Unassembled WGS sequence"/>
</dbReference>
<feature type="non-terminal residue" evidence="2">
    <location>
        <position position="82"/>
    </location>
</feature>
<evidence type="ECO:0000313" key="3">
    <source>
        <dbReference type="Proteomes" id="UP001365781"/>
    </source>
</evidence>
<dbReference type="SUPFAM" id="SSF51735">
    <property type="entry name" value="NAD(P)-binding Rossmann-fold domains"/>
    <property type="match status" value="1"/>
</dbReference>
<accession>A0ABU8GXI1</accession>
<gene>
    <name evidence="2" type="ORF">WB403_49920</name>
</gene>
<organism evidence="2 3">
    <name type="scientific">Streptomyces brasiliscabiei</name>
    <dbReference type="NCBI Taxonomy" id="2736302"/>
    <lineage>
        <taxon>Bacteria</taxon>
        <taxon>Bacillati</taxon>
        <taxon>Actinomycetota</taxon>
        <taxon>Actinomycetes</taxon>
        <taxon>Kitasatosporales</taxon>
        <taxon>Streptomycetaceae</taxon>
        <taxon>Streptomyces</taxon>
    </lineage>
</organism>
<reference evidence="2 3" key="1">
    <citation type="submission" date="2024-03" db="EMBL/GenBank/DDBJ databases">
        <title>First Report of Pectobacterium brasiliscabiei causing potato scab in china.</title>
        <authorList>
            <person name="Handique U."/>
        </authorList>
    </citation>
    <scope>NUCLEOTIDE SEQUENCE [LARGE SCALE GENOMIC DNA]</scope>
    <source>
        <strain evidence="2 3">ZRIMU1503</strain>
    </source>
</reference>
<evidence type="ECO:0000259" key="1">
    <source>
        <dbReference type="Pfam" id="PF01370"/>
    </source>
</evidence>
<keyword evidence="3" id="KW-1185">Reference proteome</keyword>
<proteinExistence type="predicted"/>
<evidence type="ECO:0000313" key="2">
    <source>
        <dbReference type="EMBL" id="MEI5617229.1"/>
    </source>
</evidence>
<dbReference type="Pfam" id="PF01370">
    <property type="entry name" value="Epimerase"/>
    <property type="match status" value="1"/>
</dbReference>
<dbReference type="RefSeq" id="WP_419836936.1">
    <property type="nucleotide sequence ID" value="NZ_JBBAYM010000362.1"/>
</dbReference>
<dbReference type="Gene3D" id="3.40.50.720">
    <property type="entry name" value="NAD(P)-binding Rossmann-like Domain"/>
    <property type="match status" value="1"/>
</dbReference>